<proteinExistence type="predicted"/>
<protein>
    <submittedName>
        <fullName evidence="1">Uncharacterized protein</fullName>
    </submittedName>
</protein>
<organism evidence="1 2">
    <name type="scientific">Parelaphostrongylus tenuis</name>
    <name type="common">Meningeal worm</name>
    <dbReference type="NCBI Taxonomy" id="148309"/>
    <lineage>
        <taxon>Eukaryota</taxon>
        <taxon>Metazoa</taxon>
        <taxon>Ecdysozoa</taxon>
        <taxon>Nematoda</taxon>
        <taxon>Chromadorea</taxon>
        <taxon>Rhabditida</taxon>
        <taxon>Rhabditina</taxon>
        <taxon>Rhabditomorpha</taxon>
        <taxon>Strongyloidea</taxon>
        <taxon>Metastrongylidae</taxon>
        <taxon>Parelaphostrongylus</taxon>
    </lineage>
</organism>
<dbReference type="EMBL" id="JAHQIW010006175">
    <property type="protein sequence ID" value="KAJ1368389.1"/>
    <property type="molecule type" value="Genomic_DNA"/>
</dbReference>
<dbReference type="AlphaFoldDB" id="A0AAD5WFJ6"/>
<evidence type="ECO:0000313" key="1">
    <source>
        <dbReference type="EMBL" id="KAJ1368389.1"/>
    </source>
</evidence>
<sequence length="92" mass="10374">MLETCMTFIVDVADEKHCKIAFKLKFLVSILLITVPKMCSEKSLRILIHTTATIQFSHYYPFGSVSPAERDNLSKDVRSHAEMGIGIVELSE</sequence>
<evidence type="ECO:0000313" key="2">
    <source>
        <dbReference type="Proteomes" id="UP001196413"/>
    </source>
</evidence>
<name>A0AAD5WFJ6_PARTN</name>
<accession>A0AAD5WFJ6</accession>
<comment type="caution">
    <text evidence="1">The sequence shown here is derived from an EMBL/GenBank/DDBJ whole genome shotgun (WGS) entry which is preliminary data.</text>
</comment>
<dbReference type="Proteomes" id="UP001196413">
    <property type="component" value="Unassembled WGS sequence"/>
</dbReference>
<gene>
    <name evidence="1" type="ORF">KIN20_029514</name>
</gene>
<keyword evidence="2" id="KW-1185">Reference proteome</keyword>
<reference evidence="1" key="1">
    <citation type="submission" date="2021-06" db="EMBL/GenBank/DDBJ databases">
        <title>Parelaphostrongylus tenuis whole genome reference sequence.</title>
        <authorList>
            <person name="Garwood T.J."/>
            <person name="Larsen P.A."/>
            <person name="Fountain-Jones N.M."/>
            <person name="Garbe J.R."/>
            <person name="Macchietto M.G."/>
            <person name="Kania S.A."/>
            <person name="Gerhold R.W."/>
            <person name="Richards J.E."/>
            <person name="Wolf T.M."/>
        </authorList>
    </citation>
    <scope>NUCLEOTIDE SEQUENCE</scope>
    <source>
        <strain evidence="1">MNPRO001-30</strain>
        <tissue evidence="1">Meninges</tissue>
    </source>
</reference>